<dbReference type="EMBL" id="QUSG01000014">
    <property type="protein sequence ID" value="KAA3524103.1"/>
    <property type="molecule type" value="Genomic_DNA"/>
</dbReference>
<dbReference type="EMBL" id="QUSG01000015">
    <property type="protein sequence ID" value="KAA3523773.1"/>
    <property type="molecule type" value="Genomic_DNA"/>
</dbReference>
<protein>
    <submittedName>
        <fullName evidence="7">TetR/AcrR family transcriptional regulator</fullName>
    </submittedName>
</protein>
<dbReference type="Proteomes" id="UP000436911">
    <property type="component" value="Unassembled WGS sequence"/>
</dbReference>
<dbReference type="InterPro" id="IPR036271">
    <property type="entry name" value="Tet_transcr_reg_TetR-rel_C_sf"/>
</dbReference>
<keyword evidence="3" id="KW-0804">Transcription</keyword>
<proteinExistence type="predicted"/>
<evidence type="ECO:0000259" key="4">
    <source>
        <dbReference type="Pfam" id="PF00440"/>
    </source>
</evidence>
<dbReference type="PANTHER" id="PTHR47506:SF3">
    <property type="entry name" value="HTH-TYPE TRANSCRIPTIONAL REGULATOR LMRA"/>
    <property type="match status" value="1"/>
</dbReference>
<evidence type="ECO:0000313" key="8">
    <source>
        <dbReference type="Proteomes" id="UP000436911"/>
    </source>
</evidence>
<evidence type="ECO:0000256" key="1">
    <source>
        <dbReference type="ARBA" id="ARBA00023015"/>
    </source>
</evidence>
<evidence type="ECO:0000313" key="6">
    <source>
        <dbReference type="EMBL" id="KAA3523773.1"/>
    </source>
</evidence>
<dbReference type="InterPro" id="IPR009057">
    <property type="entry name" value="Homeodomain-like_sf"/>
</dbReference>
<dbReference type="SUPFAM" id="SSF46689">
    <property type="entry name" value="Homeodomain-like"/>
    <property type="match status" value="1"/>
</dbReference>
<gene>
    <name evidence="7" type="ORF">DXT89_19130</name>
    <name evidence="6" type="ORF">DXT89_20270</name>
</gene>
<keyword evidence="2" id="KW-0238">DNA-binding</keyword>
<evidence type="ECO:0000259" key="5">
    <source>
        <dbReference type="Pfam" id="PF21993"/>
    </source>
</evidence>
<evidence type="ECO:0000256" key="3">
    <source>
        <dbReference type="ARBA" id="ARBA00023163"/>
    </source>
</evidence>
<organism evidence="7 8">
    <name type="scientific">Agrobacterium vitis</name>
    <name type="common">Rhizobium vitis</name>
    <dbReference type="NCBI Taxonomy" id="373"/>
    <lineage>
        <taxon>Bacteria</taxon>
        <taxon>Pseudomonadati</taxon>
        <taxon>Pseudomonadota</taxon>
        <taxon>Alphaproteobacteria</taxon>
        <taxon>Hyphomicrobiales</taxon>
        <taxon>Rhizobiaceae</taxon>
        <taxon>Rhizobium/Agrobacterium group</taxon>
        <taxon>Agrobacterium</taxon>
    </lineage>
</organism>
<dbReference type="Pfam" id="PF00440">
    <property type="entry name" value="TetR_N"/>
    <property type="match status" value="1"/>
</dbReference>
<dbReference type="PANTHER" id="PTHR47506">
    <property type="entry name" value="TRANSCRIPTIONAL REGULATORY PROTEIN"/>
    <property type="match status" value="1"/>
</dbReference>
<feature type="domain" description="HTH tetR-type" evidence="4">
    <location>
        <begin position="15"/>
        <end position="57"/>
    </location>
</feature>
<accession>A0A368NT24</accession>
<keyword evidence="1" id="KW-0805">Transcription regulation</keyword>
<reference evidence="7 8" key="1">
    <citation type="submission" date="2018-08" db="EMBL/GenBank/DDBJ databases">
        <title>Genome sequencing of Agrobacterium vitis strain ICMP 10754.</title>
        <authorList>
            <person name="Visnovsky S.B."/>
            <person name="Pitman A.R."/>
        </authorList>
    </citation>
    <scope>NUCLEOTIDE SEQUENCE [LARGE SCALE GENOMIC DNA]</scope>
    <source>
        <strain evidence="7 8">ICMP 10754</strain>
    </source>
</reference>
<evidence type="ECO:0000256" key="2">
    <source>
        <dbReference type="ARBA" id="ARBA00023125"/>
    </source>
</evidence>
<dbReference type="RefSeq" id="WP_060718319.1">
    <property type="nucleotide sequence ID" value="NZ_CP055265.1"/>
</dbReference>
<dbReference type="OrthoDB" id="9811084at2"/>
<dbReference type="Gene3D" id="1.10.357.10">
    <property type="entry name" value="Tetracycline Repressor, domain 2"/>
    <property type="match status" value="1"/>
</dbReference>
<dbReference type="GO" id="GO:0003677">
    <property type="term" value="F:DNA binding"/>
    <property type="evidence" value="ECO:0007669"/>
    <property type="project" value="UniProtKB-KW"/>
</dbReference>
<dbReference type="PROSITE" id="PS51257">
    <property type="entry name" value="PROKAR_LIPOPROTEIN"/>
    <property type="match status" value="1"/>
</dbReference>
<dbReference type="SUPFAM" id="SSF48498">
    <property type="entry name" value="Tetracyclin repressor-like, C-terminal domain"/>
    <property type="match status" value="1"/>
</dbReference>
<evidence type="ECO:0000313" key="7">
    <source>
        <dbReference type="EMBL" id="KAA3524103.1"/>
    </source>
</evidence>
<dbReference type="AlphaFoldDB" id="A0A368NT24"/>
<dbReference type="InterPro" id="IPR001647">
    <property type="entry name" value="HTH_TetR"/>
</dbReference>
<dbReference type="GeneID" id="60683298"/>
<dbReference type="InterPro" id="IPR054156">
    <property type="entry name" value="YxaF_TetR_C"/>
</dbReference>
<feature type="domain" description="Transcriptional regulator LmrA/YxaF-like C-terminal" evidence="5">
    <location>
        <begin position="82"/>
        <end position="171"/>
    </location>
</feature>
<comment type="caution">
    <text evidence="7">The sequence shown here is derived from an EMBL/GenBank/DDBJ whole genome shotgun (WGS) entry which is preliminary data.</text>
</comment>
<sequence>MKIQLERADVVPMIAEVFRDHGYAGTSLSIITACTGVGKGSLYHFFPGGKVEMAEAVLAHISCWFEERVFAPLEMADVSFVAIEAMLDTVNAYFQSGRRVCLIGLMALDSSRDEFSAAISGYFRRWNSVLRDAFVKTGFTETEAGQRSHEILAGIQGGLVLARALNDPTVFSMRIEKLRSDLGVPARSYNEGHT</sequence>
<dbReference type="Pfam" id="PF21993">
    <property type="entry name" value="TetR_C_13_2"/>
    <property type="match status" value="1"/>
</dbReference>
<name>A0A368NT24_AGRVI</name>